<evidence type="ECO:0000313" key="2">
    <source>
        <dbReference type="EMBL" id="CAB4134099.1"/>
    </source>
</evidence>
<proteinExistence type="predicted"/>
<sequence length="288" mass="33020">MALRGIQPNLVEKRLKCLMYGVGGAGKTMAAISFPRPYLIDCEKGSDHQQHMDKLIETDGSVFHSSDFDEVLNEVKELASTPHQFKTLIIDPLTVIYDNLLDKCALDRVSPTNPDGTAHGGHYIATNRKMKYLMRCLLNLDMNVIITSHAKNEYGHNMVVLGSTFDCYRKLDYLFDLVFEIQKKGKFREAVVRKTRIASFPDGDRFSFSYDEVANRYGREILEKDAISIEVCTSDQILEFLRLQTVLSISNEWCDERLKKAGIELWEDMPKETMTKIIDFLTQQETKQ</sequence>
<dbReference type="Pfam" id="PF13479">
    <property type="entry name" value="AAA_24"/>
    <property type="match status" value="1"/>
</dbReference>
<dbReference type="Gene3D" id="3.40.50.300">
    <property type="entry name" value="P-loop containing nucleotide triphosphate hydrolases"/>
    <property type="match status" value="1"/>
</dbReference>
<dbReference type="InterPro" id="IPR027417">
    <property type="entry name" value="P-loop_NTPase"/>
</dbReference>
<dbReference type="EMBL" id="LR796283">
    <property type="protein sequence ID" value="CAB4134099.1"/>
    <property type="molecule type" value="Genomic_DNA"/>
</dbReference>
<gene>
    <name evidence="2" type="ORF">UFOVP269_9</name>
    <name evidence="1" type="ORF">UFOVP98_62</name>
</gene>
<name>A0A6J5KZC6_9CAUD</name>
<accession>A0A6J5KZC6</accession>
<dbReference type="EMBL" id="LR796217">
    <property type="protein sequence ID" value="CAB4127854.1"/>
    <property type="molecule type" value="Genomic_DNA"/>
</dbReference>
<organism evidence="1">
    <name type="scientific">uncultured Caudovirales phage</name>
    <dbReference type="NCBI Taxonomy" id="2100421"/>
    <lineage>
        <taxon>Viruses</taxon>
        <taxon>Duplodnaviria</taxon>
        <taxon>Heunggongvirae</taxon>
        <taxon>Uroviricota</taxon>
        <taxon>Caudoviricetes</taxon>
        <taxon>Peduoviridae</taxon>
        <taxon>Maltschvirus</taxon>
        <taxon>Maltschvirus maltsch</taxon>
    </lineage>
</organism>
<evidence type="ECO:0000313" key="1">
    <source>
        <dbReference type="EMBL" id="CAB4127854.1"/>
    </source>
</evidence>
<dbReference type="SUPFAM" id="SSF52540">
    <property type="entry name" value="P-loop containing nucleoside triphosphate hydrolases"/>
    <property type="match status" value="1"/>
</dbReference>
<protein>
    <submittedName>
        <fullName evidence="1">AAA domain containing protein</fullName>
    </submittedName>
</protein>
<reference evidence="1" key="1">
    <citation type="submission" date="2020-04" db="EMBL/GenBank/DDBJ databases">
        <authorList>
            <person name="Chiriac C."/>
            <person name="Salcher M."/>
            <person name="Ghai R."/>
            <person name="Kavagutti S V."/>
        </authorList>
    </citation>
    <scope>NUCLEOTIDE SEQUENCE</scope>
</reference>